<protein>
    <submittedName>
        <fullName evidence="6">Tyrosine-type recombinase/integrase</fullName>
    </submittedName>
</protein>
<dbReference type="Gene3D" id="1.10.150.130">
    <property type="match status" value="1"/>
</dbReference>
<evidence type="ECO:0000313" key="6">
    <source>
        <dbReference type="EMBL" id="MEZ8719601.1"/>
    </source>
</evidence>
<proteinExistence type="predicted"/>
<dbReference type="CDD" id="cd00397">
    <property type="entry name" value="DNA_BRE_C"/>
    <property type="match status" value="1"/>
</dbReference>
<name>A0ABV4MR30_9VIBR</name>
<evidence type="ECO:0000256" key="4">
    <source>
        <dbReference type="ARBA" id="ARBA00023172"/>
    </source>
</evidence>
<evidence type="ECO:0000256" key="2">
    <source>
        <dbReference type="ARBA" id="ARBA00022908"/>
    </source>
</evidence>
<dbReference type="SUPFAM" id="SSF56349">
    <property type="entry name" value="DNA breaking-rejoining enzymes"/>
    <property type="match status" value="1"/>
</dbReference>
<dbReference type="InterPro" id="IPR011010">
    <property type="entry name" value="DNA_brk_join_enz"/>
</dbReference>
<dbReference type="PROSITE" id="PS51898">
    <property type="entry name" value="TYR_RECOMBINASE"/>
    <property type="match status" value="1"/>
</dbReference>
<dbReference type="InterPro" id="IPR013762">
    <property type="entry name" value="Integrase-like_cat_sf"/>
</dbReference>
<feature type="domain" description="Tyr recombinase" evidence="5">
    <location>
        <begin position="208"/>
        <end position="431"/>
    </location>
</feature>
<dbReference type="PANTHER" id="PTHR30349:SF77">
    <property type="entry name" value="TYROSINE RECOMBINASE XERC"/>
    <property type="match status" value="1"/>
</dbReference>
<dbReference type="Proteomes" id="UP001570071">
    <property type="component" value="Unassembled WGS sequence"/>
</dbReference>
<comment type="subcellular location">
    <subcellularLocation>
        <location evidence="1">Cytoplasm</location>
    </subcellularLocation>
</comment>
<dbReference type="RefSeq" id="WP_269337576.1">
    <property type="nucleotide sequence ID" value="NZ_JBFSSG010000001.1"/>
</dbReference>
<dbReference type="EMBL" id="JBFSSG010000001">
    <property type="protein sequence ID" value="MEZ8719601.1"/>
    <property type="molecule type" value="Genomic_DNA"/>
</dbReference>
<dbReference type="InterPro" id="IPR002104">
    <property type="entry name" value="Integrase_catalytic"/>
</dbReference>
<comment type="caution">
    <text evidence="6">The sequence shown here is derived from an EMBL/GenBank/DDBJ whole genome shotgun (WGS) entry which is preliminary data.</text>
</comment>
<evidence type="ECO:0000256" key="1">
    <source>
        <dbReference type="ARBA" id="ARBA00004496"/>
    </source>
</evidence>
<evidence type="ECO:0000313" key="7">
    <source>
        <dbReference type="Proteomes" id="UP001570071"/>
    </source>
</evidence>
<accession>A0ABV4MR30</accession>
<gene>
    <name evidence="6" type="ORF">AB6D66_00885</name>
</gene>
<organism evidence="6 7">
    <name type="scientific">Vibrio pomeroyi</name>
    <dbReference type="NCBI Taxonomy" id="198832"/>
    <lineage>
        <taxon>Bacteria</taxon>
        <taxon>Pseudomonadati</taxon>
        <taxon>Pseudomonadota</taxon>
        <taxon>Gammaproteobacteria</taxon>
        <taxon>Vibrionales</taxon>
        <taxon>Vibrionaceae</taxon>
        <taxon>Vibrio</taxon>
    </lineage>
</organism>
<dbReference type="InterPro" id="IPR010998">
    <property type="entry name" value="Integrase_recombinase_N"/>
</dbReference>
<sequence>MSLRQSVPLPPVMPLFGAADELDDPNPYINDHIAHITVNTVDDAGELYEHALAWLSEQKDQYNNFKAYRAEVNTFLHWCWCVQGMPVTKVNRAYMREYIEWCENPPEELVGTYNASQFIMNKGIGEVVPNFKWRLFRKQKPKGSDLDINEVKYKLSAVAAHQKLSILSIFFQYLNGEEYCEANPAAVVLKFGKYKAKSQSTASGEDDDEMKFFSDLQWSYLIDQADEMAEAEPEVHERTLFLVKLLYGTYCRISEIGARPGYAPVMSQFRRDKKTGHLGFFIPKSKGGKRRTVAVSDELKEALIRYRRFRKLSDMPAPNEDHPLFVRHKAASHGREAGTINANLGIRQIREIIQDVMNRTAERFENDGLHEDAAEVKVLTVHSIRHTGISHDIANGRPLQHVQADAGHESIDVTSRYLHTTRAERHYSAKTKRLNPLD</sequence>
<dbReference type="Pfam" id="PF00589">
    <property type="entry name" value="Phage_integrase"/>
    <property type="match status" value="1"/>
</dbReference>
<reference evidence="6 7" key="1">
    <citation type="journal article" date="2024" name="ISME J.">
        <title>Tailless and filamentous prophages are predominant in marine Vibrio.</title>
        <authorList>
            <person name="Steensen K."/>
            <person name="Seneca J."/>
            <person name="Bartlau N."/>
            <person name="Yu X.A."/>
            <person name="Hussain F.A."/>
            <person name="Polz M.F."/>
        </authorList>
    </citation>
    <scope>NUCLEOTIDE SEQUENCE [LARGE SCALE GENOMIC DNA]</scope>
    <source>
        <strain evidence="6 7">10N.239.312.F12</strain>
    </source>
</reference>
<evidence type="ECO:0000259" key="5">
    <source>
        <dbReference type="PROSITE" id="PS51898"/>
    </source>
</evidence>
<dbReference type="InterPro" id="IPR050090">
    <property type="entry name" value="Tyrosine_recombinase_XerCD"/>
</dbReference>
<evidence type="ECO:0000256" key="3">
    <source>
        <dbReference type="ARBA" id="ARBA00023125"/>
    </source>
</evidence>
<dbReference type="Gene3D" id="1.10.443.10">
    <property type="entry name" value="Intergrase catalytic core"/>
    <property type="match status" value="1"/>
</dbReference>
<keyword evidence="4" id="KW-0233">DNA recombination</keyword>
<keyword evidence="2" id="KW-0229">DNA integration</keyword>
<keyword evidence="3" id="KW-0238">DNA-binding</keyword>
<keyword evidence="7" id="KW-1185">Reference proteome</keyword>
<dbReference type="PANTHER" id="PTHR30349">
    <property type="entry name" value="PHAGE INTEGRASE-RELATED"/>
    <property type="match status" value="1"/>
</dbReference>